<dbReference type="OrthoDB" id="542841at2759"/>
<evidence type="ECO:0000259" key="1">
    <source>
        <dbReference type="PROSITE" id="PS50056"/>
    </source>
</evidence>
<gene>
    <name evidence="2" type="ORF">Vbra_5904</name>
</gene>
<reference evidence="2 3" key="1">
    <citation type="submission" date="2014-11" db="EMBL/GenBank/DDBJ databases">
        <authorList>
            <person name="Zhu J."/>
            <person name="Qi W."/>
            <person name="Song R."/>
        </authorList>
    </citation>
    <scope>NUCLEOTIDE SEQUENCE [LARGE SCALE GENOMIC DNA]</scope>
</reference>
<dbReference type="InterPro" id="IPR029021">
    <property type="entry name" value="Prot-tyrosine_phosphatase-like"/>
</dbReference>
<dbReference type="AlphaFoldDB" id="A0A0G4FJU3"/>
<dbReference type="Proteomes" id="UP000041254">
    <property type="component" value="Unassembled WGS sequence"/>
</dbReference>
<dbReference type="SUPFAM" id="SSF52799">
    <property type="entry name" value="(Phosphotyrosine protein) phosphatases II"/>
    <property type="match status" value="1"/>
</dbReference>
<proteinExistence type="predicted"/>
<accession>A0A0G4FJU3</accession>
<dbReference type="InterPro" id="IPR000387">
    <property type="entry name" value="Tyr_Pase_dom"/>
</dbReference>
<name>A0A0G4FJU3_VITBC</name>
<dbReference type="InParanoid" id="A0A0G4FJU3"/>
<dbReference type="EMBL" id="CDMY01000452">
    <property type="protein sequence ID" value="CEM14043.1"/>
    <property type="molecule type" value="Genomic_DNA"/>
</dbReference>
<dbReference type="VEuPathDB" id="CryptoDB:Vbra_5904"/>
<protein>
    <recommendedName>
        <fullName evidence="1">Tyrosine specific protein phosphatases domain-containing protein</fullName>
    </recommendedName>
</protein>
<evidence type="ECO:0000313" key="2">
    <source>
        <dbReference type="EMBL" id="CEM14043.1"/>
    </source>
</evidence>
<keyword evidence="3" id="KW-1185">Reference proteome</keyword>
<dbReference type="PROSITE" id="PS50056">
    <property type="entry name" value="TYR_PHOSPHATASE_2"/>
    <property type="match status" value="1"/>
</dbReference>
<organism evidence="2 3">
    <name type="scientific">Vitrella brassicaformis (strain CCMP3155)</name>
    <dbReference type="NCBI Taxonomy" id="1169540"/>
    <lineage>
        <taxon>Eukaryota</taxon>
        <taxon>Sar</taxon>
        <taxon>Alveolata</taxon>
        <taxon>Colpodellida</taxon>
        <taxon>Vitrellaceae</taxon>
        <taxon>Vitrella</taxon>
    </lineage>
</organism>
<dbReference type="OMA" id="NIKRVCC"/>
<dbReference type="Gene3D" id="3.90.190.10">
    <property type="entry name" value="Protein tyrosine phosphatase superfamily"/>
    <property type="match status" value="1"/>
</dbReference>
<feature type="domain" description="Tyrosine specific protein phosphatases" evidence="1">
    <location>
        <begin position="99"/>
        <end position="149"/>
    </location>
</feature>
<evidence type="ECO:0000313" key="3">
    <source>
        <dbReference type="Proteomes" id="UP000041254"/>
    </source>
</evidence>
<dbReference type="STRING" id="1169540.A0A0G4FJU3"/>
<sequence length="180" mass="19621">MPECPRFKLYPASSRDSLVYGTERPGYSPDNEKPGAVATELVDEWAAHMKEHGVKRILSLLGDDEVEWYAEPIETTLAKHGFDSTHYSRTSVFKPGAMDVMLAAFQAAEAANERIVVHCSGGTGRATLGLATWVATKYGLSAEEAVNEVVEFGNATGVPRKLSPVKLETLLKDKCLQGKH</sequence>